<feature type="region of interest" description="Disordered" evidence="1">
    <location>
        <begin position="1"/>
        <end position="27"/>
    </location>
</feature>
<name>A0ABX8R511_9ACTN</name>
<organism evidence="2 3">
    <name type="scientific">Actinomadura graeca</name>
    <dbReference type="NCBI Taxonomy" id="2750812"/>
    <lineage>
        <taxon>Bacteria</taxon>
        <taxon>Bacillati</taxon>
        <taxon>Actinomycetota</taxon>
        <taxon>Actinomycetes</taxon>
        <taxon>Streptosporangiales</taxon>
        <taxon>Thermomonosporaceae</taxon>
        <taxon>Actinomadura</taxon>
    </lineage>
</organism>
<protein>
    <submittedName>
        <fullName evidence="2">Uncharacterized protein</fullName>
    </submittedName>
</protein>
<proteinExistence type="predicted"/>
<reference evidence="2" key="1">
    <citation type="submission" date="2020-07" db="EMBL/GenBank/DDBJ databases">
        <authorList>
            <person name="Tarantini F.S."/>
            <person name="Hong K.W."/>
            <person name="Chan K.G."/>
        </authorList>
    </citation>
    <scope>NUCLEOTIDE SEQUENCE</scope>
    <source>
        <strain evidence="2">32-07</strain>
    </source>
</reference>
<dbReference type="Proteomes" id="UP001049518">
    <property type="component" value="Chromosome"/>
</dbReference>
<keyword evidence="3" id="KW-1185">Reference proteome</keyword>
<evidence type="ECO:0000313" key="2">
    <source>
        <dbReference type="EMBL" id="QXJ25918.1"/>
    </source>
</evidence>
<evidence type="ECO:0000256" key="1">
    <source>
        <dbReference type="SAM" id="MobiDB-lite"/>
    </source>
</evidence>
<evidence type="ECO:0000313" key="3">
    <source>
        <dbReference type="Proteomes" id="UP001049518"/>
    </source>
</evidence>
<dbReference type="RefSeq" id="WP_231332131.1">
    <property type="nucleotide sequence ID" value="NZ_CP059572.1"/>
</dbReference>
<dbReference type="EMBL" id="CP059572">
    <property type="protein sequence ID" value="QXJ25918.1"/>
    <property type="molecule type" value="Genomic_DNA"/>
</dbReference>
<accession>A0ABX8R511</accession>
<sequence>MNLTPEWLPSPADIQASLTDPAPTCQPGRELALSAEELDAHLDLQDAIAEHPQELRIR</sequence>
<gene>
    <name evidence="2" type="ORF">AGRA3207_007487</name>
</gene>